<keyword evidence="2" id="KW-1185">Reference proteome</keyword>
<evidence type="ECO:0000313" key="1">
    <source>
        <dbReference type="EMBL" id="MBJ7543293.1"/>
    </source>
</evidence>
<dbReference type="EMBL" id="JAEMUK010000012">
    <property type="protein sequence ID" value="MBJ7543293.1"/>
    <property type="molecule type" value="Genomic_DNA"/>
</dbReference>
<organism evidence="1 2">
    <name type="scientific">Rhodomicrobium udaipurense</name>
    <dbReference type="NCBI Taxonomy" id="1202716"/>
    <lineage>
        <taxon>Bacteria</taxon>
        <taxon>Pseudomonadati</taxon>
        <taxon>Pseudomonadota</taxon>
        <taxon>Alphaproteobacteria</taxon>
        <taxon>Hyphomicrobiales</taxon>
        <taxon>Hyphomicrobiaceae</taxon>
        <taxon>Rhodomicrobium</taxon>
    </lineage>
</organism>
<dbReference type="Proteomes" id="UP000623250">
    <property type="component" value="Unassembled WGS sequence"/>
</dbReference>
<proteinExistence type="predicted"/>
<protein>
    <submittedName>
        <fullName evidence="1">Uncharacterized protein</fullName>
    </submittedName>
</protein>
<dbReference type="RefSeq" id="WP_037241277.1">
    <property type="nucleotide sequence ID" value="NZ_JAEMUK010000012.1"/>
</dbReference>
<comment type="caution">
    <text evidence="1">The sequence shown here is derived from an EMBL/GenBank/DDBJ whole genome shotgun (WGS) entry which is preliminary data.</text>
</comment>
<gene>
    <name evidence="1" type="ORF">JDN41_06960</name>
</gene>
<accession>A0A8I1GEX4</accession>
<dbReference type="AlphaFoldDB" id="A0A8I1GEX4"/>
<reference evidence="1 2" key="1">
    <citation type="submission" date="2020-12" db="EMBL/GenBank/DDBJ databases">
        <title>Revised draft genomes of Rhodomicrobium vannielii ATCC 17100 and Rhodomicrobium udaipurense JA643.</title>
        <authorList>
            <person name="Conners E.M."/>
            <person name="Davenport E.J."/>
            <person name="Bose A."/>
        </authorList>
    </citation>
    <scope>NUCLEOTIDE SEQUENCE [LARGE SCALE GENOMIC DNA]</scope>
    <source>
        <strain evidence="1 2">JA643</strain>
    </source>
</reference>
<name>A0A8I1GEX4_9HYPH</name>
<sequence>MTVTVDLQGNWKDFAETLPPLAEGIGTVTVDGTPGALIRTEVGKRTVYAQLVGDQVTELDGRTIAGEMKRGKPLSKPKRITSQKVGLDTESLEIAIRLGAGNVSEGVRVALKMAAQKK</sequence>
<evidence type="ECO:0000313" key="2">
    <source>
        <dbReference type="Proteomes" id="UP000623250"/>
    </source>
</evidence>